<feature type="region of interest" description="Disordered" evidence="1">
    <location>
        <begin position="96"/>
        <end position="133"/>
    </location>
</feature>
<dbReference type="Proteomes" id="UP000799771">
    <property type="component" value="Unassembled WGS sequence"/>
</dbReference>
<accession>A0A6A6ANM2</accession>
<dbReference type="OrthoDB" id="3790861at2759"/>
<dbReference type="RefSeq" id="XP_033527896.1">
    <property type="nucleotide sequence ID" value="XM_033662244.1"/>
</dbReference>
<evidence type="ECO:0000313" key="3">
    <source>
        <dbReference type="Proteomes" id="UP000799771"/>
    </source>
</evidence>
<keyword evidence="3" id="KW-1185">Reference proteome</keyword>
<organism evidence="2 3">
    <name type="scientific">Dothidotthia symphoricarpi CBS 119687</name>
    <dbReference type="NCBI Taxonomy" id="1392245"/>
    <lineage>
        <taxon>Eukaryota</taxon>
        <taxon>Fungi</taxon>
        <taxon>Dikarya</taxon>
        <taxon>Ascomycota</taxon>
        <taxon>Pezizomycotina</taxon>
        <taxon>Dothideomycetes</taxon>
        <taxon>Pleosporomycetidae</taxon>
        <taxon>Pleosporales</taxon>
        <taxon>Dothidotthiaceae</taxon>
        <taxon>Dothidotthia</taxon>
    </lineage>
</organism>
<sequence>MKLRVAYVWFCSRSLHFCGEVRSTSCRCRAFLFHRSMSRRRLTRFVCRRLTSFNRCPRLSHTSKTLSAYRIALLFDRPPRSPQQTTSHATLAMAMGGTNTSSKRPAVWIGGRRRLSRRSGLPRSNTAPMLGPKAATASLVSSVATDLGSSPRASEESNMRFFSPGKANVKDSSNNQRIIHRAAASPASSPAGISRNSPALASPRHQAPRTPGSPPQYNPFRDSPTTMPVVSSPLPPTTPSKAAQFLGIEVDVFSQGQGSIRRDPFLQDGIFDSRPDVSSRLPKFREEDMECDAPKAKRRWGGSTSKAMRVLGNLPSFGSGIPKRTPHHNFAAAGPLSPDEDLHLGYASDSDLHMRSRQVPPPSRPVSVSPRRRRRKRGPKSLDRMSPITEASFDELRTIYNHEEDDETELEAISEYESDYPPRSASMMPRSHTELFLDLSDTYELEEYDLSPTDDVIEEEPEEEEGYNMHPGTKVDLSYMEWQEPANLQVRSPLQAVEDRLLNATEDIRRKASQAALCKLDAAKLRLNTENSVLKEQHKKMKRGFSSMKLRVMAQEQSDVDFAEEADNEDDMMSIGSSIDLDEEPTVQVAQVSTSTRITPGVVKRVDIPARKSNVLLVDAETSGAVKDVAFVEVNGKESGREDLKPDINDNYPAHYDRTAREKKAKMPRDESQVLVHKWIDAQNPDEQRPLSERIDHDVLADQQIPPAPFPKENCPFPSPPKKRLLIPLPPSKKLPKHTCLNNGHIFHPIDLEHVPDRVVINSLEVRPYLQTNYGVRQHVHVPVFCNRCGEDVEEEMWECEIAVCRMTVCKACAEDMEEEWQERAIGSWAH</sequence>
<protein>
    <submittedName>
        <fullName evidence="2">Uncharacterized protein</fullName>
    </submittedName>
</protein>
<feature type="compositionally biased region" description="Low complexity" evidence="1">
    <location>
        <begin position="182"/>
        <end position="191"/>
    </location>
</feature>
<name>A0A6A6ANM2_9PLEO</name>
<feature type="region of interest" description="Disordered" evidence="1">
    <location>
        <begin position="147"/>
        <end position="238"/>
    </location>
</feature>
<feature type="compositionally biased region" description="Low complexity" evidence="1">
    <location>
        <begin position="223"/>
        <end position="232"/>
    </location>
</feature>
<dbReference type="GeneID" id="54402676"/>
<feature type="region of interest" description="Disordered" evidence="1">
    <location>
        <begin position="352"/>
        <end position="389"/>
    </location>
</feature>
<proteinExistence type="predicted"/>
<gene>
    <name evidence="2" type="ORF">P153DRAFT_158082</name>
</gene>
<feature type="compositionally biased region" description="Basic residues" evidence="1">
    <location>
        <begin position="370"/>
        <end position="379"/>
    </location>
</feature>
<reference evidence="2" key="1">
    <citation type="journal article" date="2020" name="Stud. Mycol.">
        <title>101 Dothideomycetes genomes: a test case for predicting lifestyles and emergence of pathogens.</title>
        <authorList>
            <person name="Haridas S."/>
            <person name="Albert R."/>
            <person name="Binder M."/>
            <person name="Bloem J."/>
            <person name="Labutti K."/>
            <person name="Salamov A."/>
            <person name="Andreopoulos B."/>
            <person name="Baker S."/>
            <person name="Barry K."/>
            <person name="Bills G."/>
            <person name="Bluhm B."/>
            <person name="Cannon C."/>
            <person name="Castanera R."/>
            <person name="Culley D."/>
            <person name="Daum C."/>
            <person name="Ezra D."/>
            <person name="Gonzalez J."/>
            <person name="Henrissat B."/>
            <person name="Kuo A."/>
            <person name="Liang C."/>
            <person name="Lipzen A."/>
            <person name="Lutzoni F."/>
            <person name="Magnuson J."/>
            <person name="Mondo S."/>
            <person name="Nolan M."/>
            <person name="Ohm R."/>
            <person name="Pangilinan J."/>
            <person name="Park H.-J."/>
            <person name="Ramirez L."/>
            <person name="Alfaro M."/>
            <person name="Sun H."/>
            <person name="Tritt A."/>
            <person name="Yoshinaga Y."/>
            <person name="Zwiers L.-H."/>
            <person name="Turgeon B."/>
            <person name="Goodwin S."/>
            <person name="Spatafora J."/>
            <person name="Crous P."/>
            <person name="Grigoriev I."/>
        </authorList>
    </citation>
    <scope>NUCLEOTIDE SEQUENCE</scope>
    <source>
        <strain evidence="2">CBS 119687</strain>
    </source>
</reference>
<dbReference type="EMBL" id="ML977499">
    <property type="protein sequence ID" value="KAF2133509.1"/>
    <property type="molecule type" value="Genomic_DNA"/>
</dbReference>
<dbReference type="AlphaFoldDB" id="A0A6A6ANM2"/>
<evidence type="ECO:0000256" key="1">
    <source>
        <dbReference type="SAM" id="MobiDB-lite"/>
    </source>
</evidence>
<evidence type="ECO:0000313" key="2">
    <source>
        <dbReference type="EMBL" id="KAF2133509.1"/>
    </source>
</evidence>